<dbReference type="RefSeq" id="WP_159014980.1">
    <property type="nucleotide sequence ID" value="NZ_JARAUS010000002.1"/>
</dbReference>
<gene>
    <name evidence="2" type="ORF">PV662_24670</name>
</gene>
<organism evidence="2 3">
    <name type="scientific">Streptomyces europaeiscabiei</name>
    <dbReference type="NCBI Taxonomy" id="146819"/>
    <lineage>
        <taxon>Bacteria</taxon>
        <taxon>Bacillati</taxon>
        <taxon>Actinomycetota</taxon>
        <taxon>Actinomycetes</taxon>
        <taxon>Kitasatosporales</taxon>
        <taxon>Streptomycetaceae</taxon>
        <taxon>Streptomyces</taxon>
    </lineage>
</organism>
<feature type="compositionally biased region" description="Basic and acidic residues" evidence="1">
    <location>
        <begin position="38"/>
        <end position="47"/>
    </location>
</feature>
<accession>A0ABU4NJV4</accession>
<protein>
    <submittedName>
        <fullName evidence="2">Uncharacterized protein</fullName>
    </submittedName>
</protein>
<dbReference type="Proteomes" id="UP001271274">
    <property type="component" value="Unassembled WGS sequence"/>
</dbReference>
<keyword evidence="3" id="KW-1185">Reference proteome</keyword>
<name>A0ABU4NJV4_9ACTN</name>
<proteinExistence type="predicted"/>
<dbReference type="EMBL" id="JARAYU010000008">
    <property type="protein sequence ID" value="MDX3702907.1"/>
    <property type="molecule type" value="Genomic_DNA"/>
</dbReference>
<sequence length="47" mass="5259">MNSDDEQWLRGRAHCQDPKAPTLAHGQAALTTGTRRSVWRDQADPGR</sequence>
<feature type="region of interest" description="Disordered" evidence="1">
    <location>
        <begin position="1"/>
        <end position="47"/>
    </location>
</feature>
<evidence type="ECO:0000313" key="3">
    <source>
        <dbReference type="Proteomes" id="UP001271274"/>
    </source>
</evidence>
<reference evidence="2 3" key="1">
    <citation type="journal article" date="2023" name="Microb. Genom.">
        <title>Mesoterricola silvestris gen. nov., sp. nov., Mesoterricola sediminis sp. nov., Geothrix oryzae sp. nov., Geothrix edaphica sp. nov., Geothrix rubra sp. nov., and Geothrix limicola sp. nov., six novel members of Acidobacteriota isolated from soils.</title>
        <authorList>
            <person name="Weisberg A.J."/>
            <person name="Pearce E."/>
            <person name="Kramer C.G."/>
            <person name="Chang J.H."/>
            <person name="Clarke C.R."/>
        </authorList>
    </citation>
    <scope>NUCLEOTIDE SEQUENCE [LARGE SCALE GENOMIC DNA]</scope>
    <source>
        <strain evidence="2 3">ID09-01A</strain>
    </source>
</reference>
<comment type="caution">
    <text evidence="2">The sequence shown here is derived from an EMBL/GenBank/DDBJ whole genome shotgun (WGS) entry which is preliminary data.</text>
</comment>
<evidence type="ECO:0000313" key="2">
    <source>
        <dbReference type="EMBL" id="MDX3702907.1"/>
    </source>
</evidence>
<evidence type="ECO:0000256" key="1">
    <source>
        <dbReference type="SAM" id="MobiDB-lite"/>
    </source>
</evidence>